<proteinExistence type="predicted"/>
<reference evidence="1 2" key="1">
    <citation type="journal article" date="2013" name="Front. Microbiol.">
        <title>The genome of the endophytic bacterium H. frisingense GSF30(T) identifies diverse strategies in the Herbaspirillum genus to interact with plants.</title>
        <authorList>
            <person name="Straub D."/>
            <person name="Rothballer M."/>
            <person name="Hartmann A."/>
            <person name="Ludewig U."/>
        </authorList>
    </citation>
    <scope>NUCLEOTIDE SEQUENCE [LARGE SCALE GENOMIC DNA]</scope>
    <source>
        <strain evidence="1 2">GSF30</strain>
    </source>
</reference>
<dbReference type="AlphaFoldDB" id="A0AAI9IAJ5"/>
<organism evidence="1 2">
    <name type="scientific">Herbaspirillum frisingense GSF30</name>
    <dbReference type="NCBI Taxonomy" id="864073"/>
    <lineage>
        <taxon>Bacteria</taxon>
        <taxon>Pseudomonadati</taxon>
        <taxon>Pseudomonadota</taxon>
        <taxon>Betaproteobacteria</taxon>
        <taxon>Burkholderiales</taxon>
        <taxon>Oxalobacteraceae</taxon>
        <taxon>Herbaspirillum</taxon>
    </lineage>
</organism>
<dbReference type="RefSeq" id="WP_006465242.1">
    <property type="nucleotide sequence ID" value="NZ_AEEC02000047.1"/>
</dbReference>
<accession>A0AAI9IAJ5</accession>
<evidence type="ECO:0000313" key="1">
    <source>
        <dbReference type="EMBL" id="EOA02519.1"/>
    </source>
</evidence>
<sequence>MSIPIDIPGGDKLDELRTPVLQPGVQQAEGGGFRGIVLIGANGQDPASTHVCEALRSNSDAAYADALDYIAVQREHGAQARQGGI</sequence>
<name>A0AAI9IAJ5_9BURK</name>
<dbReference type="EMBL" id="AEEC02000047">
    <property type="protein sequence ID" value="EOA02519.1"/>
    <property type="molecule type" value="Genomic_DNA"/>
</dbReference>
<dbReference type="Proteomes" id="UP000006772">
    <property type="component" value="Unassembled WGS sequence"/>
</dbReference>
<evidence type="ECO:0000313" key="2">
    <source>
        <dbReference type="Proteomes" id="UP000006772"/>
    </source>
</evidence>
<protein>
    <submittedName>
        <fullName evidence="1">Uncharacterized protein</fullName>
    </submittedName>
</protein>
<gene>
    <name evidence="1" type="ORF">HFRIS_022208</name>
</gene>
<comment type="caution">
    <text evidence="1">The sequence shown here is derived from an EMBL/GenBank/DDBJ whole genome shotgun (WGS) entry which is preliminary data.</text>
</comment>